<comment type="caution">
    <text evidence="1">The sequence shown here is derived from an EMBL/GenBank/DDBJ whole genome shotgun (WGS) entry which is preliminary data.</text>
</comment>
<dbReference type="EMBL" id="WIXE01012392">
    <property type="protein sequence ID" value="KAK5975968.1"/>
    <property type="molecule type" value="Genomic_DNA"/>
</dbReference>
<evidence type="ECO:0000313" key="2">
    <source>
        <dbReference type="Proteomes" id="UP001331761"/>
    </source>
</evidence>
<sequence>ASYLLLGETRRRTCRIHLSIIAREPLSVKSGVFSMNGLPLASILNHTEHVVKADITANANIVVTHVEWLLADVITPIGEQFCAKSTEDYLMESEVISYCCAVTINASEEDMETPLGRLAVEWKRADGVSTVRSVVPLCRTPLIQCPITVSGTLLDPRAATVRNPIRVAYSIQSHSKEAIEITASFDLADMFMFCGEKRKTFQLLPFAIHSIVVVVMALTAGRLPFPKIALNYLQSLSTLPNGCHFELRVVMRVAKSCNVSIK</sequence>
<reference evidence="1 2" key="1">
    <citation type="submission" date="2019-10" db="EMBL/GenBank/DDBJ databases">
        <title>Assembly and Annotation for the nematode Trichostrongylus colubriformis.</title>
        <authorList>
            <person name="Martin J."/>
        </authorList>
    </citation>
    <scope>NUCLEOTIDE SEQUENCE [LARGE SCALE GENOMIC DNA]</scope>
    <source>
        <strain evidence="1">G859</strain>
        <tissue evidence="1">Whole worm</tissue>
    </source>
</reference>
<accession>A0AAN8G3L8</accession>
<proteinExistence type="predicted"/>
<dbReference type="PANTHER" id="PTHR14374">
    <property type="entry name" value="FOIE GRAS"/>
    <property type="match status" value="1"/>
</dbReference>
<protein>
    <submittedName>
        <fullName evidence="1">Uncharacterized protein</fullName>
    </submittedName>
</protein>
<feature type="non-terminal residue" evidence="1">
    <location>
        <position position="1"/>
    </location>
</feature>
<dbReference type="Proteomes" id="UP001331761">
    <property type="component" value="Unassembled WGS sequence"/>
</dbReference>
<organism evidence="1 2">
    <name type="scientific">Trichostrongylus colubriformis</name>
    <name type="common">Black scour worm</name>
    <dbReference type="NCBI Taxonomy" id="6319"/>
    <lineage>
        <taxon>Eukaryota</taxon>
        <taxon>Metazoa</taxon>
        <taxon>Ecdysozoa</taxon>
        <taxon>Nematoda</taxon>
        <taxon>Chromadorea</taxon>
        <taxon>Rhabditida</taxon>
        <taxon>Rhabditina</taxon>
        <taxon>Rhabditomorpha</taxon>
        <taxon>Strongyloidea</taxon>
        <taxon>Trichostrongylidae</taxon>
        <taxon>Trichostrongylus</taxon>
    </lineage>
</organism>
<dbReference type="AlphaFoldDB" id="A0AAN8G3L8"/>
<dbReference type="GO" id="GO:0005737">
    <property type="term" value="C:cytoplasm"/>
    <property type="evidence" value="ECO:0007669"/>
    <property type="project" value="TreeGrafter"/>
</dbReference>
<gene>
    <name evidence="1" type="ORF">GCK32_014471</name>
</gene>
<name>A0AAN8G3L8_TRICO</name>
<keyword evidence="2" id="KW-1185">Reference proteome</keyword>
<dbReference type="PANTHER" id="PTHR14374:SF0">
    <property type="entry name" value="TRAFFICKING PROTEIN PARTICLE COMPLEX SUBUNIT 11"/>
    <property type="match status" value="1"/>
</dbReference>
<evidence type="ECO:0000313" key="1">
    <source>
        <dbReference type="EMBL" id="KAK5975968.1"/>
    </source>
</evidence>